<name>A0A4S8LM77_DENBC</name>
<gene>
    <name evidence="1" type="ORF">K435DRAFT_802458</name>
</gene>
<organism evidence="1 2">
    <name type="scientific">Dendrothele bispora (strain CBS 962.96)</name>
    <dbReference type="NCBI Taxonomy" id="1314807"/>
    <lineage>
        <taxon>Eukaryota</taxon>
        <taxon>Fungi</taxon>
        <taxon>Dikarya</taxon>
        <taxon>Basidiomycota</taxon>
        <taxon>Agaricomycotina</taxon>
        <taxon>Agaricomycetes</taxon>
        <taxon>Agaricomycetidae</taxon>
        <taxon>Agaricales</taxon>
        <taxon>Agaricales incertae sedis</taxon>
        <taxon>Dendrothele</taxon>
    </lineage>
</organism>
<dbReference type="Pfam" id="PF18759">
    <property type="entry name" value="Plavaka"/>
    <property type="match status" value="1"/>
</dbReference>
<dbReference type="Proteomes" id="UP000297245">
    <property type="component" value="Unassembled WGS sequence"/>
</dbReference>
<dbReference type="InterPro" id="IPR041078">
    <property type="entry name" value="Plavaka"/>
</dbReference>
<dbReference type="AlphaFoldDB" id="A0A4S8LM77"/>
<dbReference type="OrthoDB" id="3199698at2759"/>
<protein>
    <submittedName>
        <fullName evidence="1">Uncharacterized protein</fullName>
    </submittedName>
</protein>
<sequence length="540" mass="61549">MRQEYELCVRDAREVIDEQLGTQEFDQEFDGKIHYTPYKQFENGKRRFSNLMSGDWAHKQVDVIAQDKNTHGSMLVPIVLGSDKMTVSVVTGSQEFHPAYMSIGNITNVARRAHDKGVMPFAFLPIPKTNRKQKKKVAYQHFCQQMYHACLSMALQPLKPGMTQLEYDVVKCPDGHFQRAMYEIGPYIGDYPEQDHIATWVNKLLIIQYGQTKGDDIIDDIDRRLSAVPTFPGIRCFEEGQDFKQWTGNNLKALMKNSHILMQYWRTFKSTGRLFGAPNGLCLSITESKHIKSVKETWRRASHTDPLSQMLSIITCLDQMTTLQQKFNQQGMLLGTVSWYIVQILKKETPTKQNSNGDSEDNEDNEDEDCEYGYPKYAEGIGHKIGQPKLHKYIRWYLYDCNPTSPVSSSDIPLRWLPHFSAPLEIFYSAFAQLYAPSDLCGVGGKGRHTSGKILLSHGTQIFVEVDASIKTINGMVPTCGFLFFSFALGSELHMKLLKIRCVVSLLSKIELVVGTKAQHRSWFCQVNLPVIHGKTGQFW</sequence>
<evidence type="ECO:0000313" key="2">
    <source>
        <dbReference type="Proteomes" id="UP000297245"/>
    </source>
</evidence>
<dbReference type="EMBL" id="ML179355">
    <property type="protein sequence ID" value="THU89828.1"/>
    <property type="molecule type" value="Genomic_DNA"/>
</dbReference>
<keyword evidence="2" id="KW-1185">Reference proteome</keyword>
<accession>A0A4S8LM77</accession>
<proteinExistence type="predicted"/>
<reference evidence="1 2" key="1">
    <citation type="journal article" date="2019" name="Nat. Ecol. Evol.">
        <title>Megaphylogeny resolves global patterns of mushroom evolution.</title>
        <authorList>
            <person name="Varga T."/>
            <person name="Krizsan K."/>
            <person name="Foldi C."/>
            <person name="Dima B."/>
            <person name="Sanchez-Garcia M."/>
            <person name="Sanchez-Ramirez S."/>
            <person name="Szollosi G.J."/>
            <person name="Szarkandi J.G."/>
            <person name="Papp V."/>
            <person name="Albert L."/>
            <person name="Andreopoulos W."/>
            <person name="Angelini C."/>
            <person name="Antonin V."/>
            <person name="Barry K.W."/>
            <person name="Bougher N.L."/>
            <person name="Buchanan P."/>
            <person name="Buyck B."/>
            <person name="Bense V."/>
            <person name="Catcheside P."/>
            <person name="Chovatia M."/>
            <person name="Cooper J."/>
            <person name="Damon W."/>
            <person name="Desjardin D."/>
            <person name="Finy P."/>
            <person name="Geml J."/>
            <person name="Haridas S."/>
            <person name="Hughes K."/>
            <person name="Justo A."/>
            <person name="Karasinski D."/>
            <person name="Kautmanova I."/>
            <person name="Kiss B."/>
            <person name="Kocsube S."/>
            <person name="Kotiranta H."/>
            <person name="LaButti K.M."/>
            <person name="Lechner B.E."/>
            <person name="Liimatainen K."/>
            <person name="Lipzen A."/>
            <person name="Lukacs Z."/>
            <person name="Mihaltcheva S."/>
            <person name="Morgado L.N."/>
            <person name="Niskanen T."/>
            <person name="Noordeloos M.E."/>
            <person name="Ohm R.A."/>
            <person name="Ortiz-Santana B."/>
            <person name="Ovrebo C."/>
            <person name="Racz N."/>
            <person name="Riley R."/>
            <person name="Savchenko A."/>
            <person name="Shiryaev A."/>
            <person name="Soop K."/>
            <person name="Spirin V."/>
            <person name="Szebenyi C."/>
            <person name="Tomsovsky M."/>
            <person name="Tulloss R.E."/>
            <person name="Uehling J."/>
            <person name="Grigoriev I.V."/>
            <person name="Vagvolgyi C."/>
            <person name="Papp T."/>
            <person name="Martin F.M."/>
            <person name="Miettinen O."/>
            <person name="Hibbett D.S."/>
            <person name="Nagy L.G."/>
        </authorList>
    </citation>
    <scope>NUCLEOTIDE SEQUENCE [LARGE SCALE GENOMIC DNA]</scope>
    <source>
        <strain evidence="1 2">CBS 962.96</strain>
    </source>
</reference>
<evidence type="ECO:0000313" key="1">
    <source>
        <dbReference type="EMBL" id="THU89828.1"/>
    </source>
</evidence>